<dbReference type="RefSeq" id="WP_054197473.1">
    <property type="nucleotide sequence ID" value="NZ_JNOC01000006.1"/>
</dbReference>
<dbReference type="AlphaFoldDB" id="A0A0N0LTZ9"/>
<protein>
    <submittedName>
        <fullName evidence="2">Uncharacterized protein</fullName>
    </submittedName>
</protein>
<comment type="caution">
    <text evidence="2">The sequence shown here is derived from an EMBL/GenBank/DDBJ whole genome shotgun (WGS) entry which is preliminary data.</text>
</comment>
<evidence type="ECO:0000256" key="1">
    <source>
        <dbReference type="SAM" id="SignalP"/>
    </source>
</evidence>
<organism evidence="2 3">
    <name type="scientific">Helicobacter pullorum</name>
    <dbReference type="NCBI Taxonomy" id="35818"/>
    <lineage>
        <taxon>Bacteria</taxon>
        <taxon>Pseudomonadati</taxon>
        <taxon>Campylobacterota</taxon>
        <taxon>Epsilonproteobacteria</taxon>
        <taxon>Campylobacterales</taxon>
        <taxon>Helicobacteraceae</taxon>
        <taxon>Helicobacter</taxon>
    </lineage>
</organism>
<feature type="signal peptide" evidence="1">
    <location>
        <begin position="1"/>
        <end position="16"/>
    </location>
</feature>
<name>A0A0N0LTZ9_9HELI</name>
<feature type="chain" id="PRO_5005855005" evidence="1">
    <location>
        <begin position="17"/>
        <end position="173"/>
    </location>
</feature>
<keyword evidence="1" id="KW-0732">Signal</keyword>
<reference evidence="2 3" key="1">
    <citation type="submission" date="2014-06" db="EMBL/GenBank/DDBJ databases">
        <title>Helicobacter pullorum isolates in fresh chicken meat - phenotypic and genotypic features.</title>
        <authorList>
            <person name="Borges V."/>
            <person name="Santos A."/>
            <person name="Correia C.B."/>
            <person name="Saraiva M."/>
            <person name="Menard A."/>
            <person name="Vieira L."/>
            <person name="Sampaio D.A."/>
            <person name="Gomes J.P."/>
            <person name="Oleastro M."/>
        </authorList>
    </citation>
    <scope>NUCLEOTIDE SEQUENCE [LARGE SCALE GENOMIC DNA]</scope>
    <source>
        <strain evidence="2 3">229334/12</strain>
    </source>
</reference>
<gene>
    <name evidence="2" type="ORF">HPU229334_10955</name>
</gene>
<evidence type="ECO:0000313" key="2">
    <source>
        <dbReference type="EMBL" id="KPH56538.1"/>
    </source>
</evidence>
<accession>A0A0N0LTZ9</accession>
<dbReference type="PATRIC" id="fig|35818.11.peg.2169"/>
<dbReference type="Proteomes" id="UP000037997">
    <property type="component" value="Unassembled WGS sequence"/>
</dbReference>
<dbReference type="EMBL" id="JNOC01000006">
    <property type="protein sequence ID" value="KPH56538.1"/>
    <property type="molecule type" value="Genomic_DNA"/>
</dbReference>
<evidence type="ECO:0000313" key="3">
    <source>
        <dbReference type="Proteomes" id="UP000037997"/>
    </source>
</evidence>
<sequence length="173" mass="20115">MKQILLFLLCLGNVYAGVMNLSQDKANEIIGQREKFFAQVFLVPYDTSKLSLDSDKKLAFMDLCKYPTKGYEFPCGEVNGEEVGIRKYFIKAKSIEEAYKIFGAKGQKPQKNVNMYDYGEEESNKDDEVGCYYIWDNIERFWVINMGYDSGSITIYTQKEDVVEVIYQWSVDW</sequence>
<proteinExistence type="predicted"/>